<evidence type="ECO:0000313" key="1">
    <source>
        <dbReference type="EnsemblPlants" id="TuG1812G0300004981.01.T01"/>
    </source>
</evidence>
<protein>
    <submittedName>
        <fullName evidence="1">Uncharacterized protein</fullName>
    </submittedName>
</protein>
<dbReference type="EnsemblPlants" id="TuG1812G0300004981.01.T01">
    <property type="protein sequence ID" value="TuG1812G0300004981.01.T01"/>
    <property type="gene ID" value="TuG1812G0300004981.01"/>
</dbReference>
<sequence length="93" mass="10316">RTDSVLLLPHARSAAAAATAAASSLPPQTKSLSSPPNSLHLRSLRHDMLHFSYRLSRSAYGSWFMARNIGLKGAKEWGKPNWCRRLPYANDLL</sequence>
<name>A0A8R7U1Z2_TRIUA</name>
<accession>A0A8R7U1Z2</accession>
<dbReference type="Gramene" id="TuG1812G0300004981.01.T01">
    <property type="protein sequence ID" value="TuG1812G0300004981.01.T01"/>
    <property type="gene ID" value="TuG1812G0300004981.01"/>
</dbReference>
<dbReference type="Proteomes" id="UP000015106">
    <property type="component" value="Chromosome 3"/>
</dbReference>
<keyword evidence="2" id="KW-1185">Reference proteome</keyword>
<organism evidence="1 2">
    <name type="scientific">Triticum urartu</name>
    <name type="common">Red wild einkorn</name>
    <name type="synonym">Crithodium urartu</name>
    <dbReference type="NCBI Taxonomy" id="4572"/>
    <lineage>
        <taxon>Eukaryota</taxon>
        <taxon>Viridiplantae</taxon>
        <taxon>Streptophyta</taxon>
        <taxon>Embryophyta</taxon>
        <taxon>Tracheophyta</taxon>
        <taxon>Spermatophyta</taxon>
        <taxon>Magnoliopsida</taxon>
        <taxon>Liliopsida</taxon>
        <taxon>Poales</taxon>
        <taxon>Poaceae</taxon>
        <taxon>BOP clade</taxon>
        <taxon>Pooideae</taxon>
        <taxon>Triticodae</taxon>
        <taxon>Triticeae</taxon>
        <taxon>Triticinae</taxon>
        <taxon>Triticum</taxon>
    </lineage>
</organism>
<reference evidence="1" key="3">
    <citation type="submission" date="2022-06" db="UniProtKB">
        <authorList>
            <consortium name="EnsemblPlants"/>
        </authorList>
    </citation>
    <scope>IDENTIFICATION</scope>
</reference>
<reference evidence="2" key="1">
    <citation type="journal article" date="2013" name="Nature">
        <title>Draft genome of the wheat A-genome progenitor Triticum urartu.</title>
        <authorList>
            <person name="Ling H.Q."/>
            <person name="Zhao S."/>
            <person name="Liu D."/>
            <person name="Wang J."/>
            <person name="Sun H."/>
            <person name="Zhang C."/>
            <person name="Fan H."/>
            <person name="Li D."/>
            <person name="Dong L."/>
            <person name="Tao Y."/>
            <person name="Gao C."/>
            <person name="Wu H."/>
            <person name="Li Y."/>
            <person name="Cui Y."/>
            <person name="Guo X."/>
            <person name="Zheng S."/>
            <person name="Wang B."/>
            <person name="Yu K."/>
            <person name="Liang Q."/>
            <person name="Yang W."/>
            <person name="Lou X."/>
            <person name="Chen J."/>
            <person name="Feng M."/>
            <person name="Jian J."/>
            <person name="Zhang X."/>
            <person name="Luo G."/>
            <person name="Jiang Y."/>
            <person name="Liu J."/>
            <person name="Wang Z."/>
            <person name="Sha Y."/>
            <person name="Zhang B."/>
            <person name="Wu H."/>
            <person name="Tang D."/>
            <person name="Shen Q."/>
            <person name="Xue P."/>
            <person name="Zou S."/>
            <person name="Wang X."/>
            <person name="Liu X."/>
            <person name="Wang F."/>
            <person name="Yang Y."/>
            <person name="An X."/>
            <person name="Dong Z."/>
            <person name="Zhang K."/>
            <person name="Zhang X."/>
            <person name="Luo M.C."/>
            <person name="Dvorak J."/>
            <person name="Tong Y."/>
            <person name="Wang J."/>
            <person name="Yang H."/>
            <person name="Li Z."/>
            <person name="Wang D."/>
            <person name="Zhang A."/>
            <person name="Wang J."/>
        </authorList>
    </citation>
    <scope>NUCLEOTIDE SEQUENCE</scope>
    <source>
        <strain evidence="2">cv. G1812</strain>
    </source>
</reference>
<reference evidence="1" key="2">
    <citation type="submission" date="2018-03" db="EMBL/GenBank/DDBJ databases">
        <title>The Triticum urartu genome reveals the dynamic nature of wheat genome evolution.</title>
        <authorList>
            <person name="Ling H."/>
            <person name="Ma B."/>
            <person name="Shi X."/>
            <person name="Liu H."/>
            <person name="Dong L."/>
            <person name="Sun H."/>
            <person name="Cao Y."/>
            <person name="Gao Q."/>
            <person name="Zheng S."/>
            <person name="Li Y."/>
            <person name="Yu Y."/>
            <person name="Du H."/>
            <person name="Qi M."/>
            <person name="Li Y."/>
            <person name="Yu H."/>
            <person name="Cui Y."/>
            <person name="Wang N."/>
            <person name="Chen C."/>
            <person name="Wu H."/>
            <person name="Zhao Y."/>
            <person name="Zhang J."/>
            <person name="Li Y."/>
            <person name="Zhou W."/>
            <person name="Zhang B."/>
            <person name="Hu W."/>
            <person name="Eijk M."/>
            <person name="Tang J."/>
            <person name="Witsenboer H."/>
            <person name="Zhao S."/>
            <person name="Li Z."/>
            <person name="Zhang A."/>
            <person name="Wang D."/>
            <person name="Liang C."/>
        </authorList>
    </citation>
    <scope>NUCLEOTIDE SEQUENCE [LARGE SCALE GENOMIC DNA]</scope>
    <source>
        <strain evidence="1">cv. G1812</strain>
    </source>
</reference>
<evidence type="ECO:0000313" key="2">
    <source>
        <dbReference type="Proteomes" id="UP000015106"/>
    </source>
</evidence>
<proteinExistence type="predicted"/>
<dbReference type="AlphaFoldDB" id="A0A8R7U1Z2"/>